<reference evidence="1" key="2">
    <citation type="submission" date="2020-05" db="UniProtKB">
        <authorList>
            <consortium name="EnsemblMetazoa"/>
        </authorList>
    </citation>
    <scope>IDENTIFICATION</scope>
    <source>
        <strain evidence="1">maculatus3</strain>
    </source>
</reference>
<dbReference type="AlphaFoldDB" id="A0A182SME0"/>
<reference evidence="2" key="1">
    <citation type="submission" date="2013-09" db="EMBL/GenBank/DDBJ databases">
        <title>The Genome Sequence of Anopheles maculatus species B.</title>
        <authorList>
            <consortium name="The Broad Institute Genomics Platform"/>
            <person name="Neafsey D.E."/>
            <person name="Besansky N."/>
            <person name="Howell P."/>
            <person name="Walton C."/>
            <person name="Young S.K."/>
            <person name="Zeng Q."/>
            <person name="Gargeya S."/>
            <person name="Fitzgerald M."/>
            <person name="Haas B."/>
            <person name="Abouelleil A."/>
            <person name="Allen A.W."/>
            <person name="Alvarado L."/>
            <person name="Arachchi H.M."/>
            <person name="Berlin A.M."/>
            <person name="Chapman S.B."/>
            <person name="Gainer-Dewar J."/>
            <person name="Goldberg J."/>
            <person name="Griggs A."/>
            <person name="Gujja S."/>
            <person name="Hansen M."/>
            <person name="Howarth C."/>
            <person name="Imamovic A."/>
            <person name="Ireland A."/>
            <person name="Larimer J."/>
            <person name="McCowan C."/>
            <person name="Murphy C."/>
            <person name="Pearson M."/>
            <person name="Poon T.W."/>
            <person name="Priest M."/>
            <person name="Roberts A."/>
            <person name="Saif S."/>
            <person name="Shea T."/>
            <person name="Sisk P."/>
            <person name="Sykes S."/>
            <person name="Wortman J."/>
            <person name="Nusbaum C."/>
            <person name="Birren B."/>
        </authorList>
    </citation>
    <scope>NUCLEOTIDE SEQUENCE [LARGE SCALE GENOMIC DNA]</scope>
    <source>
        <strain evidence="2">maculatus3</strain>
    </source>
</reference>
<evidence type="ECO:0000313" key="2">
    <source>
        <dbReference type="Proteomes" id="UP000075901"/>
    </source>
</evidence>
<dbReference type="VEuPathDB" id="VectorBase:AMAM009681"/>
<accession>A0A182SME0</accession>
<proteinExistence type="predicted"/>
<organism evidence="1 2">
    <name type="scientific">Anopheles maculatus</name>
    <dbReference type="NCBI Taxonomy" id="74869"/>
    <lineage>
        <taxon>Eukaryota</taxon>
        <taxon>Metazoa</taxon>
        <taxon>Ecdysozoa</taxon>
        <taxon>Arthropoda</taxon>
        <taxon>Hexapoda</taxon>
        <taxon>Insecta</taxon>
        <taxon>Pterygota</taxon>
        <taxon>Neoptera</taxon>
        <taxon>Endopterygota</taxon>
        <taxon>Diptera</taxon>
        <taxon>Nematocera</taxon>
        <taxon>Culicoidea</taxon>
        <taxon>Culicidae</taxon>
        <taxon>Anophelinae</taxon>
        <taxon>Anopheles</taxon>
        <taxon>Anopheles maculatus group</taxon>
    </lineage>
</organism>
<sequence>MEQHVQERIQRRLTIVYRVLSDDGRAGPSGVNVAKTAPRFGSASVSEALQLLKYLHSGVFRLPQLPYLLTAPRHKHLLSTMGPSLAASERANSSSNALMDCVITKLVYH</sequence>
<dbReference type="Proteomes" id="UP000075901">
    <property type="component" value="Unassembled WGS sequence"/>
</dbReference>
<evidence type="ECO:0000313" key="1">
    <source>
        <dbReference type="EnsemblMetazoa" id="AMAM009681-PA"/>
    </source>
</evidence>
<keyword evidence="2" id="KW-1185">Reference proteome</keyword>
<dbReference type="EnsemblMetazoa" id="AMAM009681-RA">
    <property type="protein sequence ID" value="AMAM009681-PA"/>
    <property type="gene ID" value="AMAM009681"/>
</dbReference>
<name>A0A182SME0_9DIPT</name>
<protein>
    <submittedName>
        <fullName evidence="1">Uncharacterized protein</fullName>
    </submittedName>
</protein>